<evidence type="ECO:0000256" key="2">
    <source>
        <dbReference type="SAM" id="SignalP"/>
    </source>
</evidence>
<dbReference type="RefSeq" id="WP_110856105.1">
    <property type="nucleotide sequence ID" value="NZ_QJSQ01000017.1"/>
</dbReference>
<organism evidence="4 5">
    <name type="scientific">Paraburkholderia silvatlantica</name>
    <dbReference type="NCBI Taxonomy" id="321895"/>
    <lineage>
        <taxon>Bacteria</taxon>
        <taxon>Pseudomonadati</taxon>
        <taxon>Pseudomonadota</taxon>
        <taxon>Betaproteobacteria</taxon>
        <taxon>Burkholderiales</taxon>
        <taxon>Burkholderiaceae</taxon>
        <taxon>Paraburkholderia</taxon>
    </lineage>
</organism>
<feature type="compositionally biased region" description="Low complexity" evidence="1">
    <location>
        <begin position="30"/>
        <end position="48"/>
    </location>
</feature>
<gene>
    <name evidence="4" type="ORF">C7410_1179</name>
</gene>
<dbReference type="InterPro" id="IPR007055">
    <property type="entry name" value="BON_dom"/>
</dbReference>
<dbReference type="InterPro" id="IPR051686">
    <property type="entry name" value="Lipoprotein_DolP"/>
</dbReference>
<feature type="domain" description="BON" evidence="3">
    <location>
        <begin position="50"/>
        <end position="118"/>
    </location>
</feature>
<dbReference type="PANTHER" id="PTHR34606">
    <property type="entry name" value="BON DOMAIN-CONTAINING PROTEIN"/>
    <property type="match status" value="1"/>
</dbReference>
<evidence type="ECO:0000259" key="3">
    <source>
        <dbReference type="PROSITE" id="PS50914"/>
    </source>
</evidence>
<dbReference type="AlphaFoldDB" id="A0A2V4TQQ2"/>
<evidence type="ECO:0000313" key="5">
    <source>
        <dbReference type="Proteomes" id="UP000247772"/>
    </source>
</evidence>
<sequence length="124" mass="12494">MKTNGKRQIVRTLVFAAIASCAGYAHAQAAASGPGEASAQEGASAPSGRSDSALVRDVRRAFTRTTGLNFANIHVTAHSGVVSLTGSVPHQSQIARAGDAAGSVRGVTSVSNHLTVRTARGSGP</sequence>
<dbReference type="Gene3D" id="3.30.1340.30">
    <property type="match status" value="1"/>
</dbReference>
<keyword evidence="2" id="KW-0732">Signal</keyword>
<dbReference type="EMBL" id="QJSQ01000017">
    <property type="protein sequence ID" value="PYE20319.1"/>
    <property type="molecule type" value="Genomic_DNA"/>
</dbReference>
<dbReference type="Pfam" id="PF04972">
    <property type="entry name" value="BON"/>
    <property type="match status" value="1"/>
</dbReference>
<comment type="caution">
    <text evidence="4">The sequence shown here is derived from an EMBL/GenBank/DDBJ whole genome shotgun (WGS) entry which is preliminary data.</text>
</comment>
<protein>
    <submittedName>
        <fullName evidence="4">BON domain-containing protein</fullName>
    </submittedName>
</protein>
<proteinExistence type="predicted"/>
<feature type="signal peptide" evidence="2">
    <location>
        <begin position="1"/>
        <end position="27"/>
    </location>
</feature>
<evidence type="ECO:0000313" key="4">
    <source>
        <dbReference type="EMBL" id="PYE20319.1"/>
    </source>
</evidence>
<reference evidence="4 5" key="1">
    <citation type="submission" date="2018-06" db="EMBL/GenBank/DDBJ databases">
        <title>Genomic Encyclopedia of Type Strains, Phase IV (KMG-V): Genome sequencing to study the core and pangenomes of soil and plant-associated prokaryotes.</title>
        <authorList>
            <person name="Whitman W."/>
        </authorList>
    </citation>
    <scope>NUCLEOTIDE SEQUENCE [LARGE SCALE GENOMIC DNA]</scope>
    <source>
        <strain evidence="4 5">SRCL-318</strain>
    </source>
</reference>
<dbReference type="PROSITE" id="PS50914">
    <property type="entry name" value="BON"/>
    <property type="match status" value="1"/>
</dbReference>
<feature type="region of interest" description="Disordered" evidence="1">
    <location>
        <begin position="30"/>
        <end position="53"/>
    </location>
</feature>
<accession>A0A2V4TQQ2</accession>
<dbReference type="PANTHER" id="PTHR34606:SF15">
    <property type="entry name" value="BON DOMAIN-CONTAINING PROTEIN"/>
    <property type="match status" value="1"/>
</dbReference>
<evidence type="ECO:0000256" key="1">
    <source>
        <dbReference type="SAM" id="MobiDB-lite"/>
    </source>
</evidence>
<dbReference type="Proteomes" id="UP000247772">
    <property type="component" value="Unassembled WGS sequence"/>
</dbReference>
<feature type="chain" id="PRO_5015936196" evidence="2">
    <location>
        <begin position="28"/>
        <end position="124"/>
    </location>
</feature>
<name>A0A2V4TQQ2_9BURK</name>
<dbReference type="OrthoDB" id="9097146at2"/>